<proteinExistence type="predicted"/>
<comment type="caution">
    <text evidence="2">The sequence shown here is derived from an EMBL/GenBank/DDBJ whole genome shotgun (WGS) entry which is preliminary data.</text>
</comment>
<gene>
    <name evidence="2" type="ORF">O6P43_020085</name>
</gene>
<dbReference type="Proteomes" id="UP001163823">
    <property type="component" value="Chromosome 8"/>
</dbReference>
<reference evidence="2" key="1">
    <citation type="journal article" date="2023" name="Science">
        <title>Elucidation of the pathway for biosynthesis of saponin adjuvants from the soapbark tree.</title>
        <authorList>
            <person name="Reed J."/>
            <person name="Orme A."/>
            <person name="El-Demerdash A."/>
            <person name="Owen C."/>
            <person name="Martin L.B.B."/>
            <person name="Misra R.C."/>
            <person name="Kikuchi S."/>
            <person name="Rejzek M."/>
            <person name="Martin A.C."/>
            <person name="Harkess A."/>
            <person name="Leebens-Mack J."/>
            <person name="Louveau T."/>
            <person name="Stephenson M.J."/>
            <person name="Osbourn A."/>
        </authorList>
    </citation>
    <scope>NUCLEOTIDE SEQUENCE</scope>
    <source>
        <strain evidence="2">S10</strain>
    </source>
</reference>
<feature type="transmembrane region" description="Helical" evidence="1">
    <location>
        <begin position="24"/>
        <end position="46"/>
    </location>
</feature>
<protein>
    <submittedName>
        <fullName evidence="2">Ubiquinol-cytochrome c reductase complex 6.7 kDa</fullName>
    </submittedName>
</protein>
<name>A0AAD7PLY2_QUISA</name>
<keyword evidence="1" id="KW-0812">Transmembrane</keyword>
<dbReference type="KEGG" id="qsa:O6P43_020085"/>
<evidence type="ECO:0000313" key="2">
    <source>
        <dbReference type="EMBL" id="KAJ7959520.1"/>
    </source>
</evidence>
<sequence length="92" mass="9994">MAGEAGVFKFLRPRLRLQSTDVKAAAMWGVAATTGALWFVQITVLAPSLLLRSINFLSGSFLAPSLLLRSIYFLSGSALGFRISMLRKPCCN</sequence>
<evidence type="ECO:0000313" key="3">
    <source>
        <dbReference type="Proteomes" id="UP001163823"/>
    </source>
</evidence>
<keyword evidence="1" id="KW-1133">Transmembrane helix</keyword>
<keyword evidence="1" id="KW-0472">Membrane</keyword>
<dbReference type="EMBL" id="JARAOO010000008">
    <property type="protein sequence ID" value="KAJ7959520.1"/>
    <property type="molecule type" value="Genomic_DNA"/>
</dbReference>
<keyword evidence="3" id="KW-1185">Reference proteome</keyword>
<organism evidence="2 3">
    <name type="scientific">Quillaja saponaria</name>
    <name type="common">Soap bark tree</name>
    <dbReference type="NCBI Taxonomy" id="32244"/>
    <lineage>
        <taxon>Eukaryota</taxon>
        <taxon>Viridiplantae</taxon>
        <taxon>Streptophyta</taxon>
        <taxon>Embryophyta</taxon>
        <taxon>Tracheophyta</taxon>
        <taxon>Spermatophyta</taxon>
        <taxon>Magnoliopsida</taxon>
        <taxon>eudicotyledons</taxon>
        <taxon>Gunneridae</taxon>
        <taxon>Pentapetalae</taxon>
        <taxon>rosids</taxon>
        <taxon>fabids</taxon>
        <taxon>Fabales</taxon>
        <taxon>Quillajaceae</taxon>
        <taxon>Quillaja</taxon>
    </lineage>
</organism>
<accession>A0AAD7PLY2</accession>
<evidence type="ECO:0000256" key="1">
    <source>
        <dbReference type="SAM" id="Phobius"/>
    </source>
</evidence>
<feature type="transmembrane region" description="Helical" evidence="1">
    <location>
        <begin position="66"/>
        <end position="85"/>
    </location>
</feature>
<dbReference type="AlphaFoldDB" id="A0AAD7PLY2"/>